<organism evidence="3 4">
    <name type="scientific">Siminovitchia acidinfaciens</name>
    <dbReference type="NCBI Taxonomy" id="2321395"/>
    <lineage>
        <taxon>Bacteria</taxon>
        <taxon>Bacillati</taxon>
        <taxon>Bacillota</taxon>
        <taxon>Bacilli</taxon>
        <taxon>Bacillales</taxon>
        <taxon>Bacillaceae</taxon>
        <taxon>Siminovitchia</taxon>
    </lineage>
</organism>
<dbReference type="PANTHER" id="PTHR46401:SF2">
    <property type="entry name" value="GLYCOSYLTRANSFERASE WBBK-RELATED"/>
    <property type="match status" value="1"/>
</dbReference>
<dbReference type="Pfam" id="PF00534">
    <property type="entry name" value="Glycos_transf_1"/>
    <property type="match status" value="1"/>
</dbReference>
<dbReference type="GO" id="GO:0009103">
    <property type="term" value="P:lipopolysaccharide biosynthetic process"/>
    <property type="evidence" value="ECO:0007669"/>
    <property type="project" value="TreeGrafter"/>
</dbReference>
<dbReference type="SUPFAM" id="SSF53756">
    <property type="entry name" value="UDP-Glycosyltransferase/glycogen phosphorylase"/>
    <property type="match status" value="1"/>
</dbReference>
<evidence type="ECO:0000313" key="4">
    <source>
        <dbReference type="Proteomes" id="UP000287156"/>
    </source>
</evidence>
<evidence type="ECO:0000256" key="1">
    <source>
        <dbReference type="ARBA" id="ARBA00022679"/>
    </source>
</evidence>
<comment type="caution">
    <text evidence="3">The sequence shown here is derived from an EMBL/GenBank/DDBJ whole genome shotgun (WGS) entry which is preliminary data.</text>
</comment>
<dbReference type="PANTHER" id="PTHR46401">
    <property type="entry name" value="GLYCOSYLTRANSFERASE WBBK-RELATED"/>
    <property type="match status" value="1"/>
</dbReference>
<keyword evidence="1" id="KW-0808">Transferase</keyword>
<dbReference type="Gene3D" id="3.40.50.2000">
    <property type="entry name" value="Glycogen Phosphorylase B"/>
    <property type="match status" value="2"/>
</dbReference>
<accession>A0A429XZF3</accession>
<proteinExistence type="predicted"/>
<reference evidence="3" key="1">
    <citation type="submission" date="2018-12" db="EMBL/GenBank/DDBJ databases">
        <authorList>
            <person name="Sun L."/>
            <person name="Chen Z."/>
        </authorList>
    </citation>
    <scope>NUCLEOTIDE SEQUENCE [LARGE SCALE GENOMIC DNA]</scope>
    <source>
        <strain evidence="3">3-2-2</strain>
    </source>
</reference>
<dbReference type="RefSeq" id="WP_126050558.1">
    <property type="nucleotide sequence ID" value="NZ_QYTV02000004.1"/>
</dbReference>
<feature type="domain" description="Glycosyl transferase family 1" evidence="2">
    <location>
        <begin position="180"/>
        <end position="329"/>
    </location>
</feature>
<dbReference type="OrthoDB" id="9797829at2"/>
<dbReference type="InterPro" id="IPR001296">
    <property type="entry name" value="Glyco_trans_1"/>
</dbReference>
<evidence type="ECO:0000313" key="3">
    <source>
        <dbReference type="EMBL" id="RST74168.1"/>
    </source>
</evidence>
<sequence length="352" mass="40314">MQVYINGRFLVQRITGVQRFAREIIKMLDHQLDIKCTILVPSEFQGWDSFQNIKIKKIGKLSGHLWEQLELPLYVKGRPLINLCNTGPVFKRNQIITIHDAAVYASPQGFSKLFRVWYKTMFFFFRLLSRKILTVSEFSKNELVKYLKVNSDKLKTISEGKEHFDKIKEDDSILPKMKLKKNCYILAVSSMNPNKNFQTLVETTQYLKDESFEIVIAGGTDCRVFNRVNLTNENIKHAGYVTDEELKSLYMHAGCFVFPSVYEGFGLPPLEAMSVGCPILVSNVGPMPEVAGEAAVYFNPYDSKDLAQKIKYVMNNDEVKNKLKEAGLKQADKFSWKTVATQLIGHIKQLDL</sequence>
<gene>
    <name evidence="3" type="ORF">D4T97_010835</name>
</gene>
<keyword evidence="4" id="KW-1185">Reference proteome</keyword>
<protein>
    <submittedName>
        <fullName evidence="3">Glycosyltransferase family 1 protein</fullName>
    </submittedName>
</protein>
<dbReference type="GO" id="GO:0016757">
    <property type="term" value="F:glycosyltransferase activity"/>
    <property type="evidence" value="ECO:0007669"/>
    <property type="project" value="InterPro"/>
</dbReference>
<evidence type="ECO:0000259" key="2">
    <source>
        <dbReference type="Pfam" id="PF00534"/>
    </source>
</evidence>
<dbReference type="AlphaFoldDB" id="A0A429XZF3"/>
<name>A0A429XZF3_9BACI</name>
<dbReference type="EMBL" id="QYTV02000004">
    <property type="protein sequence ID" value="RST74168.1"/>
    <property type="molecule type" value="Genomic_DNA"/>
</dbReference>
<dbReference type="Proteomes" id="UP000287156">
    <property type="component" value="Unassembled WGS sequence"/>
</dbReference>
<dbReference type="CDD" id="cd03809">
    <property type="entry name" value="GT4_MtfB-like"/>
    <property type="match status" value="1"/>
</dbReference>